<accession>A0ABW1CNT9</accession>
<comment type="caution">
    <text evidence="1">The sequence shown here is derived from an EMBL/GenBank/DDBJ whole genome shotgun (WGS) entry which is preliminary data.</text>
</comment>
<gene>
    <name evidence="1" type="ORF">ACFPZ3_26290</name>
</gene>
<keyword evidence="2" id="KW-1185">Reference proteome</keyword>
<name>A0ABW1CNT9_9ACTN</name>
<dbReference type="Proteomes" id="UP001596058">
    <property type="component" value="Unassembled WGS sequence"/>
</dbReference>
<evidence type="ECO:0000313" key="2">
    <source>
        <dbReference type="Proteomes" id="UP001596058"/>
    </source>
</evidence>
<organism evidence="1 2">
    <name type="scientific">Nonomuraea insulae</name>
    <dbReference type="NCBI Taxonomy" id="1616787"/>
    <lineage>
        <taxon>Bacteria</taxon>
        <taxon>Bacillati</taxon>
        <taxon>Actinomycetota</taxon>
        <taxon>Actinomycetes</taxon>
        <taxon>Streptosporangiales</taxon>
        <taxon>Streptosporangiaceae</taxon>
        <taxon>Nonomuraea</taxon>
    </lineage>
</organism>
<reference evidence="2" key="1">
    <citation type="journal article" date="2019" name="Int. J. Syst. Evol. Microbiol.">
        <title>The Global Catalogue of Microorganisms (GCM) 10K type strain sequencing project: providing services to taxonomists for standard genome sequencing and annotation.</title>
        <authorList>
            <consortium name="The Broad Institute Genomics Platform"/>
            <consortium name="The Broad Institute Genome Sequencing Center for Infectious Disease"/>
            <person name="Wu L."/>
            <person name="Ma J."/>
        </authorList>
    </citation>
    <scope>NUCLEOTIDE SEQUENCE [LARGE SCALE GENOMIC DNA]</scope>
    <source>
        <strain evidence="2">CCUG 53903</strain>
    </source>
</reference>
<dbReference type="RefSeq" id="WP_379516893.1">
    <property type="nucleotide sequence ID" value="NZ_JBHSPA010000029.1"/>
</dbReference>
<dbReference type="EMBL" id="JBHSPA010000029">
    <property type="protein sequence ID" value="MFC5827389.1"/>
    <property type="molecule type" value="Genomic_DNA"/>
</dbReference>
<proteinExistence type="predicted"/>
<sequence length="53" mass="6001">MPLNPSPSTPREIEIERARLREIRSRLPGAARPLDDVLPRLAALTVPDLTWRS</sequence>
<protein>
    <submittedName>
        <fullName evidence="1">Uncharacterized protein</fullName>
    </submittedName>
</protein>
<evidence type="ECO:0000313" key="1">
    <source>
        <dbReference type="EMBL" id="MFC5827389.1"/>
    </source>
</evidence>